<dbReference type="Proteomes" id="UP000185904">
    <property type="component" value="Unassembled WGS sequence"/>
</dbReference>
<feature type="region of interest" description="Disordered" evidence="1">
    <location>
        <begin position="35"/>
        <end position="65"/>
    </location>
</feature>
<name>A0A178D6G1_9EURO</name>
<proteinExistence type="predicted"/>
<dbReference type="EMBL" id="LVCJ01000017">
    <property type="protein sequence ID" value="OAL37172.1"/>
    <property type="molecule type" value="Genomic_DNA"/>
</dbReference>
<feature type="compositionally biased region" description="Basic and acidic residues" evidence="1">
    <location>
        <begin position="106"/>
        <end position="116"/>
    </location>
</feature>
<evidence type="ECO:0000313" key="3">
    <source>
        <dbReference type="Proteomes" id="UP000185904"/>
    </source>
</evidence>
<reference evidence="2 3" key="1">
    <citation type="submission" date="2016-03" db="EMBL/GenBank/DDBJ databases">
        <title>The draft genome sequence of Fonsecaea nubica causative agent of cutaneous subcutaneous infection in human host.</title>
        <authorList>
            <person name="Costa F."/>
            <person name="Sybren D.H."/>
            <person name="Raittz R.T."/>
            <person name="Weiss V.A."/>
            <person name="Leao A.C."/>
            <person name="Gomes R."/>
            <person name="De Souza E.M."/>
            <person name="Pedrosa F.O."/>
            <person name="Steffens M.B."/>
            <person name="Bombassaro A."/>
            <person name="Tadra-Sfeir M.Z."/>
            <person name="Moreno L.F."/>
            <person name="Najafzadeh M.J."/>
            <person name="Felipe M.S."/>
            <person name="Teixeira M."/>
            <person name="Sun J."/>
            <person name="Xi L."/>
            <person name="Castro M.A."/>
            <person name="Vicente V.A."/>
        </authorList>
    </citation>
    <scope>NUCLEOTIDE SEQUENCE [LARGE SCALE GENOMIC DNA]</scope>
    <source>
        <strain evidence="2 3">CBS 269.64</strain>
    </source>
</reference>
<feature type="compositionally biased region" description="Acidic residues" evidence="1">
    <location>
        <begin position="117"/>
        <end position="130"/>
    </location>
</feature>
<dbReference type="AlphaFoldDB" id="A0A178D6G1"/>
<evidence type="ECO:0000313" key="2">
    <source>
        <dbReference type="EMBL" id="OAL37172.1"/>
    </source>
</evidence>
<gene>
    <name evidence="2" type="ORF">AYO20_03650</name>
</gene>
<organism evidence="2 3">
    <name type="scientific">Fonsecaea nubica</name>
    <dbReference type="NCBI Taxonomy" id="856822"/>
    <lineage>
        <taxon>Eukaryota</taxon>
        <taxon>Fungi</taxon>
        <taxon>Dikarya</taxon>
        <taxon>Ascomycota</taxon>
        <taxon>Pezizomycotina</taxon>
        <taxon>Eurotiomycetes</taxon>
        <taxon>Chaetothyriomycetidae</taxon>
        <taxon>Chaetothyriales</taxon>
        <taxon>Herpotrichiellaceae</taxon>
        <taxon>Fonsecaea</taxon>
    </lineage>
</organism>
<dbReference type="RefSeq" id="XP_022502184.1">
    <property type="nucleotide sequence ID" value="XM_022641951.1"/>
</dbReference>
<feature type="region of interest" description="Disordered" evidence="1">
    <location>
        <begin position="96"/>
        <end position="131"/>
    </location>
</feature>
<dbReference type="GeneID" id="34587071"/>
<accession>A0A178D6G1</accession>
<comment type="caution">
    <text evidence="2">The sequence shown here is derived from an EMBL/GenBank/DDBJ whole genome shotgun (WGS) entry which is preliminary data.</text>
</comment>
<protein>
    <submittedName>
        <fullName evidence="2">Uncharacterized protein</fullName>
    </submittedName>
</protein>
<sequence length="151" mass="17465">MGFNPWVPNRRQGAGYMAMIAENGNFGDMFWSSNARNRNHTLGDEPGAEPDTWSVENHAGSDVGDVDGLKREIKQEEWEEKVEKQIEKEEVKIEVKKEEEDDEDKQWEVVVKREETDMGMDEDKDKDEDDMAVKIKIKTEAEEEEEEAEQG</sequence>
<dbReference type="OrthoDB" id="10487934at2759"/>
<keyword evidence="3" id="KW-1185">Reference proteome</keyword>
<evidence type="ECO:0000256" key="1">
    <source>
        <dbReference type="SAM" id="MobiDB-lite"/>
    </source>
</evidence>